<evidence type="ECO:0000256" key="3">
    <source>
        <dbReference type="ARBA" id="ARBA00022989"/>
    </source>
</evidence>
<comment type="subcellular location">
    <subcellularLocation>
        <location evidence="1">Membrane</location>
        <topology evidence="1">Multi-pass membrane protein</topology>
    </subcellularLocation>
</comment>
<feature type="transmembrane region" description="Helical" evidence="5">
    <location>
        <begin position="12"/>
        <end position="45"/>
    </location>
</feature>
<dbReference type="SUPFAM" id="SSF141322">
    <property type="entry name" value="NfeD domain-like"/>
    <property type="match status" value="1"/>
</dbReference>
<accession>A0A2K2FS39</accession>
<dbReference type="InterPro" id="IPR052165">
    <property type="entry name" value="Membrane_assoc_protease"/>
</dbReference>
<dbReference type="KEGG" id="cthd:CDO33_16880"/>
<keyword evidence="4 5" id="KW-0472">Membrane</keyword>
<evidence type="ECO:0000256" key="5">
    <source>
        <dbReference type="SAM" id="Phobius"/>
    </source>
</evidence>
<name>A0A2K2FS39_9CLOT</name>
<feature type="transmembrane region" description="Helical" evidence="5">
    <location>
        <begin position="51"/>
        <end position="68"/>
    </location>
</feature>
<dbReference type="EMBL" id="NIOJ01000001">
    <property type="protein sequence ID" value="PNU01595.1"/>
    <property type="molecule type" value="Genomic_DNA"/>
</dbReference>
<dbReference type="RefSeq" id="WP_103079824.1">
    <property type="nucleotide sequence ID" value="NZ_CP021850.1"/>
</dbReference>
<evidence type="ECO:0000256" key="4">
    <source>
        <dbReference type="ARBA" id="ARBA00023136"/>
    </source>
</evidence>
<evidence type="ECO:0000313" key="8">
    <source>
        <dbReference type="Proteomes" id="UP000236151"/>
    </source>
</evidence>
<dbReference type="Gene3D" id="2.40.50.140">
    <property type="entry name" value="Nucleic acid-binding proteins"/>
    <property type="match status" value="1"/>
</dbReference>
<dbReference type="AlphaFoldDB" id="A0A2K2FS39"/>
<reference evidence="7 8" key="1">
    <citation type="submission" date="2017-06" db="EMBL/GenBank/DDBJ databases">
        <title>Investigating the central metabolism of Clostridium thermosuccinogenes.</title>
        <authorList>
            <person name="Koendjbiharie J.G."/>
            <person name="van Kranenburg R."/>
        </authorList>
    </citation>
    <scope>NUCLEOTIDE SEQUENCE [LARGE SCALE GENOMIC DNA]</scope>
    <source>
        <strain evidence="7 8">DSM 5806</strain>
    </source>
</reference>
<sequence length="156" mass="17183">MCFLNISATYVWLIIAIVLGIIEAVTLGLTTIWFAAGALIAMLISMFELPVPIQIIVFFASSLILLFFTKPILEKYGRIGIVRTNADRLIGEKGLVTERIDVINGTGQVKIFGQIWSARSADNQDIEAGEMVEIKSITGVKLIVERVGNDLDLKEE</sequence>
<dbReference type="InterPro" id="IPR012340">
    <property type="entry name" value="NA-bd_OB-fold"/>
</dbReference>
<proteinExistence type="predicted"/>
<keyword evidence="8" id="KW-1185">Reference proteome</keyword>
<evidence type="ECO:0000256" key="2">
    <source>
        <dbReference type="ARBA" id="ARBA00022692"/>
    </source>
</evidence>
<comment type="caution">
    <text evidence="7">The sequence shown here is derived from an EMBL/GenBank/DDBJ whole genome shotgun (WGS) entry which is preliminary data.</text>
</comment>
<dbReference type="Pfam" id="PF01957">
    <property type="entry name" value="NfeD"/>
    <property type="match status" value="1"/>
</dbReference>
<feature type="domain" description="NfeD-like C-terminal" evidence="6">
    <location>
        <begin position="86"/>
        <end position="146"/>
    </location>
</feature>
<evidence type="ECO:0000256" key="1">
    <source>
        <dbReference type="ARBA" id="ARBA00004141"/>
    </source>
</evidence>
<dbReference type="OrthoDB" id="5054at2"/>
<organism evidence="7 8">
    <name type="scientific">Clostridium thermosuccinogenes</name>
    <dbReference type="NCBI Taxonomy" id="84032"/>
    <lineage>
        <taxon>Bacteria</taxon>
        <taxon>Bacillati</taxon>
        <taxon>Bacillota</taxon>
        <taxon>Clostridia</taxon>
        <taxon>Eubacteriales</taxon>
        <taxon>Clostridiaceae</taxon>
        <taxon>Clostridium</taxon>
    </lineage>
</organism>
<dbReference type="PANTHER" id="PTHR33507:SF3">
    <property type="entry name" value="INNER MEMBRANE PROTEIN YBBJ"/>
    <property type="match status" value="1"/>
</dbReference>
<dbReference type="PANTHER" id="PTHR33507">
    <property type="entry name" value="INNER MEMBRANE PROTEIN YBBJ"/>
    <property type="match status" value="1"/>
</dbReference>
<evidence type="ECO:0000313" key="7">
    <source>
        <dbReference type="EMBL" id="PNU01595.1"/>
    </source>
</evidence>
<gene>
    <name evidence="7" type="ORF">CDQ84_00890</name>
</gene>
<evidence type="ECO:0000259" key="6">
    <source>
        <dbReference type="Pfam" id="PF01957"/>
    </source>
</evidence>
<protein>
    <recommendedName>
        <fullName evidence="6">NfeD-like C-terminal domain-containing protein</fullName>
    </recommendedName>
</protein>
<dbReference type="GO" id="GO:0005886">
    <property type="term" value="C:plasma membrane"/>
    <property type="evidence" value="ECO:0007669"/>
    <property type="project" value="TreeGrafter"/>
</dbReference>
<keyword evidence="3 5" id="KW-1133">Transmembrane helix</keyword>
<keyword evidence="2 5" id="KW-0812">Transmembrane</keyword>
<dbReference type="InterPro" id="IPR002810">
    <property type="entry name" value="NfeD-like_C"/>
</dbReference>
<dbReference type="Proteomes" id="UP000236151">
    <property type="component" value="Unassembled WGS sequence"/>
</dbReference>